<dbReference type="RefSeq" id="WP_039572671.1">
    <property type="nucleotide sequence ID" value="NZ_JABZEH010000001.1"/>
</dbReference>
<feature type="region of interest" description="Disordered" evidence="1">
    <location>
        <begin position="42"/>
        <end position="70"/>
    </location>
</feature>
<feature type="signal peptide" evidence="2">
    <location>
        <begin position="1"/>
        <end position="21"/>
    </location>
</feature>
<feature type="compositionally biased region" description="Pro residues" evidence="1">
    <location>
        <begin position="42"/>
        <end position="52"/>
    </location>
</feature>
<keyword evidence="2" id="KW-0732">Signal</keyword>
<sequence length="107" mass="11216">MRRIRLSLFGLGLLAAVPSFAGPANALAPAATAAPDRVYPPLPTLAMLPPPQAGGNEPAAPVTTGRRKAATIKLRKSAEPTPRMVVSDTSHAYLASLEHQLEQALQK</sequence>
<proteinExistence type="predicted"/>
<evidence type="ECO:0000313" key="3">
    <source>
        <dbReference type="EMBL" id="MDB0524336.1"/>
    </source>
</evidence>
<evidence type="ECO:0000256" key="2">
    <source>
        <dbReference type="SAM" id="SignalP"/>
    </source>
</evidence>
<gene>
    <name evidence="3" type="ORF">LBW55_22265</name>
</gene>
<name>A0AAE3T5L9_RALSL</name>
<evidence type="ECO:0000256" key="1">
    <source>
        <dbReference type="SAM" id="MobiDB-lite"/>
    </source>
</evidence>
<dbReference type="EMBL" id="JAIVEX010000013">
    <property type="protein sequence ID" value="MDB0524336.1"/>
    <property type="molecule type" value="Genomic_DNA"/>
</dbReference>
<protein>
    <submittedName>
        <fullName evidence="3">Uncharacterized protein</fullName>
    </submittedName>
</protein>
<dbReference type="Proteomes" id="UP001143674">
    <property type="component" value="Unassembled WGS sequence"/>
</dbReference>
<reference evidence="3" key="1">
    <citation type="submission" date="2021-09" db="EMBL/GenBank/DDBJ databases">
        <title>Genomic analysis of Ralstonia spp.</title>
        <authorList>
            <person name="Aburjaile F."/>
            <person name="Ariute J.C."/>
            <person name="Pais A.K.L."/>
            <person name="Albuquerque G.M.R."/>
            <person name="Silva A.M.F."/>
            <person name="Brenig B."/>
            <person name="Azevedo V."/>
            <person name="Matiuzzi M."/>
            <person name="Ramos R."/>
            <person name="Goes-Neto A."/>
            <person name="Soares S."/>
            <person name="Iseppon A.M.B."/>
            <person name="Souza E."/>
            <person name="Gama M."/>
        </authorList>
    </citation>
    <scope>NUCLEOTIDE SEQUENCE</scope>
    <source>
        <strain evidence="3">B4</strain>
    </source>
</reference>
<organism evidence="3 4">
    <name type="scientific">Ralstonia solanacearum</name>
    <name type="common">Pseudomonas solanacearum</name>
    <dbReference type="NCBI Taxonomy" id="305"/>
    <lineage>
        <taxon>Bacteria</taxon>
        <taxon>Pseudomonadati</taxon>
        <taxon>Pseudomonadota</taxon>
        <taxon>Betaproteobacteria</taxon>
        <taxon>Burkholderiales</taxon>
        <taxon>Burkholderiaceae</taxon>
        <taxon>Ralstonia</taxon>
        <taxon>Ralstonia solanacearum species complex</taxon>
    </lineage>
</organism>
<evidence type="ECO:0000313" key="4">
    <source>
        <dbReference type="Proteomes" id="UP001143674"/>
    </source>
</evidence>
<comment type="caution">
    <text evidence="3">The sequence shown here is derived from an EMBL/GenBank/DDBJ whole genome shotgun (WGS) entry which is preliminary data.</text>
</comment>
<dbReference type="AlphaFoldDB" id="A0AAE3T5L9"/>
<feature type="chain" id="PRO_5042177833" evidence="2">
    <location>
        <begin position="22"/>
        <end position="107"/>
    </location>
</feature>
<accession>A0AAE3T5L9</accession>